<reference evidence="2" key="1">
    <citation type="submission" date="2020-05" db="EMBL/GenBank/DDBJ databases">
        <authorList>
            <person name="Chiriac C."/>
            <person name="Salcher M."/>
            <person name="Ghai R."/>
            <person name="Kavagutti S V."/>
        </authorList>
    </citation>
    <scope>NUCLEOTIDE SEQUENCE</scope>
</reference>
<sequence length="74" mass="7767">MRTKAFWTDAGERTIRTVAQSLLALMGTDALGIVGLDWMQMGSVAIGAGLMSLLTSIVATGVGDKGTAELVRKR</sequence>
<gene>
    <name evidence="2" type="ORF">UFOVP1121_21</name>
    <name evidence="3" type="ORF">UFOVP1482_20</name>
</gene>
<protein>
    <submittedName>
        <fullName evidence="2">Holin, r1t-type</fullName>
    </submittedName>
</protein>
<dbReference type="InterPro" id="IPR020109">
    <property type="entry name" value="Holin_r1t"/>
</dbReference>
<name>A0A6J5QU66_9CAUD</name>
<dbReference type="EMBL" id="LR797421">
    <property type="protein sequence ID" value="CAB4215355.1"/>
    <property type="molecule type" value="Genomic_DNA"/>
</dbReference>
<keyword evidence="1" id="KW-0812">Transmembrane</keyword>
<dbReference type="EMBL" id="LR797067">
    <property type="protein sequence ID" value="CAB4184468.1"/>
    <property type="molecule type" value="Genomic_DNA"/>
</dbReference>
<feature type="transmembrane region" description="Helical" evidence="1">
    <location>
        <begin position="45"/>
        <end position="64"/>
    </location>
</feature>
<keyword evidence="1" id="KW-1133">Transmembrane helix</keyword>
<accession>A0A6J5QU66</accession>
<keyword evidence="1" id="KW-0472">Membrane</keyword>
<evidence type="ECO:0000313" key="2">
    <source>
        <dbReference type="EMBL" id="CAB4184468.1"/>
    </source>
</evidence>
<evidence type="ECO:0000256" key="1">
    <source>
        <dbReference type="SAM" id="Phobius"/>
    </source>
</evidence>
<evidence type="ECO:0000313" key="3">
    <source>
        <dbReference type="EMBL" id="CAB4215355.1"/>
    </source>
</evidence>
<proteinExistence type="predicted"/>
<feature type="transmembrane region" description="Helical" evidence="1">
    <location>
        <begin position="21"/>
        <end position="39"/>
    </location>
</feature>
<organism evidence="2">
    <name type="scientific">uncultured Caudovirales phage</name>
    <dbReference type="NCBI Taxonomy" id="2100421"/>
    <lineage>
        <taxon>Viruses</taxon>
        <taxon>Duplodnaviria</taxon>
        <taxon>Heunggongvirae</taxon>
        <taxon>Uroviricota</taxon>
        <taxon>Caudoviricetes</taxon>
        <taxon>Peduoviridae</taxon>
        <taxon>Maltschvirus</taxon>
        <taxon>Maltschvirus maltsch</taxon>
    </lineage>
</organism>
<dbReference type="Pfam" id="PF16945">
    <property type="entry name" value="Phage_r1t_holin"/>
    <property type="match status" value="1"/>
</dbReference>